<evidence type="ECO:0000313" key="2">
    <source>
        <dbReference type="EMBL" id="BBO80438.1"/>
    </source>
</evidence>
<feature type="compositionally biased region" description="Basic and acidic residues" evidence="1">
    <location>
        <begin position="67"/>
        <end position="76"/>
    </location>
</feature>
<dbReference type="EMBL" id="AP021876">
    <property type="protein sequence ID" value="BBO80438.1"/>
    <property type="molecule type" value="Genomic_DNA"/>
</dbReference>
<protein>
    <submittedName>
        <fullName evidence="2">Uncharacterized protein</fullName>
    </submittedName>
</protein>
<gene>
    <name evidence="2" type="ORF">DSCO28_10040</name>
</gene>
<proteinExistence type="predicted"/>
<dbReference type="Proteomes" id="UP000425960">
    <property type="component" value="Chromosome"/>
</dbReference>
<dbReference type="AlphaFoldDB" id="A0A5K7ZE48"/>
<accession>A0A5K7ZE48</accession>
<sequence length="310" mass="36657">MVGCSVQWVRKVVRDLEQKEESEKLALARELKDEKNLPVRDIAERIGWSKTKTHRLLSENPKTANSPEHDLADSRRSSKQKPHMAAIETLSQTEPSFQNAESVIRNFDRFKHEWKTDEKETLYTFDGIKNNLPVQAISDHIGRSPGWIRNTANVLLVFYQNDENRPDPLQEIADALSVDIDRIQFSHWLFAHWPNILPERHSLFQWLLSNPPRYRDDRMSQLIRLEHLHWHNDSEDSRGLESDQDQHLLLSELSDDILSRLNRISTHFEDLKRYLRNYDIDTALAKDLLERMNLIMILQNRIRDHLCKYI</sequence>
<evidence type="ECO:0000256" key="1">
    <source>
        <dbReference type="SAM" id="MobiDB-lite"/>
    </source>
</evidence>
<name>A0A5K7ZE48_9BACT</name>
<dbReference type="RefSeq" id="WP_155321398.1">
    <property type="nucleotide sequence ID" value="NZ_AP021876.1"/>
</dbReference>
<reference evidence="2 3" key="1">
    <citation type="submission" date="2019-11" db="EMBL/GenBank/DDBJ databases">
        <title>Comparative genomics of hydrocarbon-degrading Desulfosarcina strains.</title>
        <authorList>
            <person name="Watanabe M."/>
            <person name="Kojima H."/>
            <person name="Fukui M."/>
        </authorList>
    </citation>
    <scope>NUCLEOTIDE SEQUENCE [LARGE SCALE GENOMIC DNA]</scope>
    <source>
        <strain evidence="2 3">28bB2T</strain>
    </source>
</reference>
<feature type="region of interest" description="Disordered" evidence="1">
    <location>
        <begin position="53"/>
        <end position="84"/>
    </location>
</feature>
<dbReference type="KEGG" id="dov:DSCO28_10040"/>
<organism evidence="2 3">
    <name type="scientific">Desulfosarcina ovata subsp. sediminis</name>
    <dbReference type="NCBI Taxonomy" id="885957"/>
    <lineage>
        <taxon>Bacteria</taxon>
        <taxon>Pseudomonadati</taxon>
        <taxon>Thermodesulfobacteriota</taxon>
        <taxon>Desulfobacteria</taxon>
        <taxon>Desulfobacterales</taxon>
        <taxon>Desulfosarcinaceae</taxon>
        <taxon>Desulfosarcina</taxon>
    </lineage>
</organism>
<evidence type="ECO:0000313" key="3">
    <source>
        <dbReference type="Proteomes" id="UP000425960"/>
    </source>
</evidence>